<feature type="compositionally biased region" description="Polar residues" evidence="1">
    <location>
        <begin position="35"/>
        <end position="45"/>
    </location>
</feature>
<proteinExistence type="predicted"/>
<keyword evidence="3" id="KW-1185">Reference proteome</keyword>
<feature type="compositionally biased region" description="Basic and acidic residues" evidence="1">
    <location>
        <begin position="67"/>
        <end position="88"/>
    </location>
</feature>
<organism evidence="2 3">
    <name type="scientific">Athelia psychrophila</name>
    <dbReference type="NCBI Taxonomy" id="1759441"/>
    <lineage>
        <taxon>Eukaryota</taxon>
        <taxon>Fungi</taxon>
        <taxon>Dikarya</taxon>
        <taxon>Basidiomycota</taxon>
        <taxon>Agaricomycotina</taxon>
        <taxon>Agaricomycetes</taxon>
        <taxon>Agaricomycetidae</taxon>
        <taxon>Atheliales</taxon>
        <taxon>Atheliaceae</taxon>
        <taxon>Athelia</taxon>
    </lineage>
</organism>
<feature type="region of interest" description="Disordered" evidence="1">
    <location>
        <begin position="33"/>
        <end position="88"/>
    </location>
</feature>
<evidence type="ECO:0000313" key="3">
    <source>
        <dbReference type="Proteomes" id="UP000076532"/>
    </source>
</evidence>
<dbReference type="EMBL" id="KV417533">
    <property type="protein sequence ID" value="KZP23349.1"/>
    <property type="molecule type" value="Genomic_DNA"/>
</dbReference>
<reference evidence="2 3" key="1">
    <citation type="journal article" date="2016" name="Mol. Biol. Evol.">
        <title>Comparative Genomics of Early-Diverging Mushroom-Forming Fungi Provides Insights into the Origins of Lignocellulose Decay Capabilities.</title>
        <authorList>
            <person name="Nagy L.G."/>
            <person name="Riley R."/>
            <person name="Tritt A."/>
            <person name="Adam C."/>
            <person name="Daum C."/>
            <person name="Floudas D."/>
            <person name="Sun H."/>
            <person name="Yadav J.S."/>
            <person name="Pangilinan J."/>
            <person name="Larsson K.H."/>
            <person name="Matsuura K."/>
            <person name="Barry K."/>
            <person name="Labutti K."/>
            <person name="Kuo R."/>
            <person name="Ohm R.A."/>
            <person name="Bhattacharya S.S."/>
            <person name="Shirouzu T."/>
            <person name="Yoshinaga Y."/>
            <person name="Martin F.M."/>
            <person name="Grigoriev I.V."/>
            <person name="Hibbett D.S."/>
        </authorList>
    </citation>
    <scope>NUCLEOTIDE SEQUENCE [LARGE SCALE GENOMIC DNA]</scope>
    <source>
        <strain evidence="2 3">CBS 109695</strain>
    </source>
</reference>
<gene>
    <name evidence="2" type="ORF">FIBSPDRAFT_1043045</name>
</gene>
<dbReference type="AlphaFoldDB" id="A0A166LV57"/>
<name>A0A166LV57_9AGAM</name>
<evidence type="ECO:0000256" key="1">
    <source>
        <dbReference type="SAM" id="MobiDB-lite"/>
    </source>
</evidence>
<accession>A0A166LV57</accession>
<sequence length="203" mass="22786">MIAPLHPRIRRQSWAWMCFGLEKLEIRLDGRRYQRQTPRSDSSVLPLSADMDVDVDGGEDEDALESQSRRAAEPQSRRATEPQSRSENRYPVVTPQSCLFLCFQGHIMHIPAAEGGRAGLAAETRARVERLPCKGNGGMASAVSSQLRRTTNPRMRKKSWEWVWCGLDMCVEGQRTAASGRRAARYFAGTPQSCLFRFASRGA</sequence>
<dbReference type="Proteomes" id="UP000076532">
    <property type="component" value="Unassembled WGS sequence"/>
</dbReference>
<evidence type="ECO:0000313" key="2">
    <source>
        <dbReference type="EMBL" id="KZP23349.1"/>
    </source>
</evidence>
<feature type="compositionally biased region" description="Acidic residues" evidence="1">
    <location>
        <begin position="51"/>
        <end position="64"/>
    </location>
</feature>
<protein>
    <submittedName>
        <fullName evidence="2">Uncharacterized protein</fullName>
    </submittedName>
</protein>